<sequence>MRLGDRALGVLTLLGGIAMFIAARQFSPIPGQKYGAETLPTVIAGLAVIVGIWLIVQGLATERGAPLATALDWAGEPRTWAKLGATALLILAYILTVDWLGFTIASLVLVAAMMLLTGTKPLPALLISLVTVVVVQFAFGKMLLVPLPRGEFLSLPW</sequence>
<gene>
    <name evidence="3" type="ORF">RM190_13165</name>
</gene>
<name>A0ABU3EEZ6_9RHOB</name>
<keyword evidence="4" id="KW-1185">Reference proteome</keyword>
<feature type="transmembrane region" description="Helical" evidence="1">
    <location>
        <begin position="38"/>
        <end position="56"/>
    </location>
</feature>
<organism evidence="3 4">
    <name type="scientific">Paracoccus broussonetiae</name>
    <dbReference type="NCBI Taxonomy" id="3075834"/>
    <lineage>
        <taxon>Bacteria</taxon>
        <taxon>Pseudomonadati</taxon>
        <taxon>Pseudomonadota</taxon>
        <taxon>Alphaproteobacteria</taxon>
        <taxon>Rhodobacterales</taxon>
        <taxon>Paracoccaceae</taxon>
        <taxon>Paracoccus</taxon>
    </lineage>
</organism>
<keyword evidence="1" id="KW-0812">Transmembrane</keyword>
<evidence type="ECO:0000256" key="1">
    <source>
        <dbReference type="SAM" id="Phobius"/>
    </source>
</evidence>
<accession>A0ABU3EEZ6</accession>
<protein>
    <submittedName>
        <fullName evidence="3">Tripartite tricarboxylate transporter TctB family protein</fullName>
    </submittedName>
</protein>
<feature type="transmembrane region" description="Helical" evidence="1">
    <location>
        <begin position="122"/>
        <end position="144"/>
    </location>
</feature>
<keyword evidence="1" id="KW-0472">Membrane</keyword>
<feature type="transmembrane region" description="Helical" evidence="1">
    <location>
        <begin position="88"/>
        <end position="116"/>
    </location>
</feature>
<evidence type="ECO:0000313" key="3">
    <source>
        <dbReference type="EMBL" id="MDT1062822.1"/>
    </source>
</evidence>
<dbReference type="InterPro" id="IPR009936">
    <property type="entry name" value="DUF1468"/>
</dbReference>
<dbReference type="Proteomes" id="UP001251085">
    <property type="component" value="Unassembled WGS sequence"/>
</dbReference>
<proteinExistence type="predicted"/>
<reference evidence="4" key="1">
    <citation type="submission" date="2023-07" db="EMBL/GenBank/DDBJ databases">
        <title>Characterization of two Paracoccaceae strains isolated from Phycosphere and proposal of Xinfangfangia lacusdiani sp. nov.</title>
        <authorList>
            <person name="Deng Y."/>
            <person name="Zhang Y.Q."/>
        </authorList>
    </citation>
    <scope>NUCLEOTIDE SEQUENCE [LARGE SCALE GENOMIC DNA]</scope>
    <source>
        <strain evidence="4">CPCC 101403</strain>
    </source>
</reference>
<comment type="caution">
    <text evidence="3">The sequence shown here is derived from an EMBL/GenBank/DDBJ whole genome shotgun (WGS) entry which is preliminary data.</text>
</comment>
<evidence type="ECO:0000259" key="2">
    <source>
        <dbReference type="Pfam" id="PF07331"/>
    </source>
</evidence>
<feature type="domain" description="DUF1468" evidence="2">
    <location>
        <begin position="10"/>
        <end position="148"/>
    </location>
</feature>
<dbReference type="RefSeq" id="WP_311759916.1">
    <property type="nucleotide sequence ID" value="NZ_JAVRQI010000009.1"/>
</dbReference>
<evidence type="ECO:0000313" key="4">
    <source>
        <dbReference type="Proteomes" id="UP001251085"/>
    </source>
</evidence>
<dbReference type="EMBL" id="JAVRQI010000009">
    <property type="protein sequence ID" value="MDT1062822.1"/>
    <property type="molecule type" value="Genomic_DNA"/>
</dbReference>
<dbReference type="Pfam" id="PF07331">
    <property type="entry name" value="TctB"/>
    <property type="match status" value="1"/>
</dbReference>
<feature type="transmembrane region" description="Helical" evidence="1">
    <location>
        <begin position="7"/>
        <end position="26"/>
    </location>
</feature>
<keyword evidence="1" id="KW-1133">Transmembrane helix</keyword>